<dbReference type="PANTHER" id="PTHR43677">
    <property type="entry name" value="SHORT-CHAIN DEHYDROGENASE/REDUCTASE"/>
    <property type="match status" value="1"/>
</dbReference>
<dbReference type="GO" id="GO:0016491">
    <property type="term" value="F:oxidoreductase activity"/>
    <property type="evidence" value="ECO:0007669"/>
    <property type="project" value="UniProtKB-KW"/>
</dbReference>
<dbReference type="InterPro" id="IPR036291">
    <property type="entry name" value="NAD(P)-bd_dom_sf"/>
</dbReference>
<dbReference type="PANTHER" id="PTHR43677:SF3">
    <property type="entry name" value="PROSTAGLANDIN REDUCTASE 3"/>
    <property type="match status" value="1"/>
</dbReference>
<feature type="domain" description="Enoyl reductase (ER)" evidence="1">
    <location>
        <begin position="38"/>
        <end position="355"/>
    </location>
</feature>
<dbReference type="EMBL" id="WEGH01000003">
    <property type="protein sequence ID" value="MQY06446.1"/>
    <property type="molecule type" value="Genomic_DNA"/>
</dbReference>
<dbReference type="Proteomes" id="UP000487268">
    <property type="component" value="Unassembled WGS sequence"/>
</dbReference>
<dbReference type="EC" id="1.-.-.-" evidence="2"/>
<evidence type="ECO:0000259" key="1">
    <source>
        <dbReference type="SMART" id="SM00829"/>
    </source>
</evidence>
<gene>
    <name evidence="2" type="primary">yfmJ</name>
    <name evidence="2" type="ORF">ACRB68_45340</name>
</gene>
<keyword evidence="2" id="KW-0560">Oxidoreductase</keyword>
<accession>A0A7K0BZD2</accession>
<dbReference type="SUPFAM" id="SSF50129">
    <property type="entry name" value="GroES-like"/>
    <property type="match status" value="1"/>
</dbReference>
<comment type="caution">
    <text evidence="2">The sequence shown here is derived from an EMBL/GenBank/DDBJ whole genome shotgun (WGS) entry which is preliminary data.</text>
</comment>
<dbReference type="InterPro" id="IPR051397">
    <property type="entry name" value="Zn-ADH-like_protein"/>
</dbReference>
<dbReference type="InterPro" id="IPR013149">
    <property type="entry name" value="ADH-like_C"/>
</dbReference>
<evidence type="ECO:0000313" key="3">
    <source>
        <dbReference type="Proteomes" id="UP000487268"/>
    </source>
</evidence>
<dbReference type="SMART" id="SM00829">
    <property type="entry name" value="PKS_ER"/>
    <property type="match status" value="1"/>
</dbReference>
<dbReference type="AlphaFoldDB" id="A0A7K0BZD2"/>
<evidence type="ECO:0000313" key="2">
    <source>
        <dbReference type="EMBL" id="MQY06446.1"/>
    </source>
</evidence>
<dbReference type="Gene3D" id="3.90.180.10">
    <property type="entry name" value="Medium-chain alcohol dehydrogenases, catalytic domain"/>
    <property type="match status" value="1"/>
</dbReference>
<protein>
    <submittedName>
        <fullName evidence="2">Putative NADP-dependent oxidoreductase YfmJ</fullName>
        <ecNumber evidence="2">1.-.-.-</ecNumber>
    </submittedName>
</protein>
<dbReference type="RefSeq" id="WP_207709792.1">
    <property type="nucleotide sequence ID" value="NZ_WEGH01000003.1"/>
</dbReference>
<dbReference type="Pfam" id="PF16884">
    <property type="entry name" value="ADH_N_2"/>
    <property type="match status" value="1"/>
</dbReference>
<keyword evidence="3" id="KW-1185">Reference proteome</keyword>
<name>A0A7K0BZD2_9ACTN</name>
<dbReference type="CDD" id="cd05288">
    <property type="entry name" value="PGDH"/>
    <property type="match status" value="1"/>
</dbReference>
<dbReference type="InterPro" id="IPR041694">
    <property type="entry name" value="ADH_N_2"/>
</dbReference>
<sequence>MVTPTGTAAEQCAAGTRAGLPGTAREVRLARTPDALPAEDDLWVVAAPPRPPGPGEVLVRNLCFHVSTAIRLLIAGAVRDTPFPPLRAGDTLVGAAVGEVAAAGEDAGLNEGDLVFHWYGWREYATVPTEQCDRIADPLPDPAAHLGQGWTAYAALTHGVDLRPGDTVLVTAASGAIGSMAGPLARLLGAGRVIGSTGSADKARRLTAELGYDAVVRRDGGDLAAQLAEAAPGGIDVCVDNTGGEQLSAAVRAANPGARFVLVGALAGQLDASGDGTAAPVELDSLRLIHQRITLRGFSADDVDPAERARWERRYAGWLRAGELTFAHTRVHGLDAAPRALTETLRGRHLGCVVADLTNRT</sequence>
<dbReference type="InterPro" id="IPR020843">
    <property type="entry name" value="ER"/>
</dbReference>
<reference evidence="2 3" key="1">
    <citation type="submission" date="2019-10" db="EMBL/GenBank/DDBJ databases">
        <title>Actinomadura rubteroloni sp. nov. and Actinomadura macrotermitis sp. nov., isolated from the gut of fungus growing-termite Macrotermes natalensis.</title>
        <authorList>
            <person name="Benndorf R."/>
            <person name="Martin K."/>
            <person name="Kuefner M."/>
            <person name="De Beer W."/>
            <person name="Kaster A.-K."/>
            <person name="Vollmers J."/>
            <person name="Poulsen M."/>
            <person name="Beemelmanns C."/>
        </authorList>
    </citation>
    <scope>NUCLEOTIDE SEQUENCE [LARGE SCALE GENOMIC DNA]</scope>
    <source>
        <strain evidence="2 3">RB68</strain>
    </source>
</reference>
<organism evidence="2 3">
    <name type="scientific">Actinomadura macrotermitis</name>
    <dbReference type="NCBI Taxonomy" id="2585200"/>
    <lineage>
        <taxon>Bacteria</taxon>
        <taxon>Bacillati</taxon>
        <taxon>Actinomycetota</taxon>
        <taxon>Actinomycetes</taxon>
        <taxon>Streptosporangiales</taxon>
        <taxon>Thermomonosporaceae</taxon>
        <taxon>Actinomadura</taxon>
    </lineage>
</organism>
<dbReference type="Pfam" id="PF00107">
    <property type="entry name" value="ADH_zinc_N"/>
    <property type="match status" value="1"/>
</dbReference>
<dbReference type="SUPFAM" id="SSF51735">
    <property type="entry name" value="NAD(P)-binding Rossmann-fold domains"/>
    <property type="match status" value="1"/>
</dbReference>
<dbReference type="InterPro" id="IPR011032">
    <property type="entry name" value="GroES-like_sf"/>
</dbReference>
<proteinExistence type="predicted"/>
<dbReference type="Gene3D" id="3.40.50.720">
    <property type="entry name" value="NAD(P)-binding Rossmann-like Domain"/>
    <property type="match status" value="1"/>
</dbReference>